<evidence type="ECO:0000256" key="1">
    <source>
        <dbReference type="SAM" id="MobiDB-lite"/>
    </source>
</evidence>
<evidence type="ECO:0000313" key="4">
    <source>
        <dbReference type="Proteomes" id="UP000319927"/>
    </source>
</evidence>
<organism evidence="3 4">
    <name type="scientific">Micromonospora palomenae</name>
    <dbReference type="NCBI Taxonomy" id="1461247"/>
    <lineage>
        <taxon>Bacteria</taxon>
        <taxon>Bacillati</taxon>
        <taxon>Actinomycetota</taxon>
        <taxon>Actinomycetes</taxon>
        <taxon>Micromonosporales</taxon>
        <taxon>Micromonosporaceae</taxon>
        <taxon>Micromonospora</taxon>
    </lineage>
</organism>
<name>A0A561WTL2_9ACTN</name>
<feature type="transmembrane region" description="Helical" evidence="2">
    <location>
        <begin position="95"/>
        <end position="114"/>
    </location>
</feature>
<dbReference type="Proteomes" id="UP000319927">
    <property type="component" value="Unassembled WGS sequence"/>
</dbReference>
<reference evidence="3 4" key="1">
    <citation type="submission" date="2019-06" db="EMBL/GenBank/DDBJ databases">
        <title>Sequencing the genomes of 1000 actinobacteria strains.</title>
        <authorList>
            <person name="Klenk H.-P."/>
        </authorList>
    </citation>
    <scope>NUCLEOTIDE SEQUENCE [LARGE SCALE GENOMIC DNA]</scope>
    <source>
        <strain evidence="3 4">DSM 102131</strain>
    </source>
</reference>
<proteinExistence type="predicted"/>
<evidence type="ECO:0000256" key="2">
    <source>
        <dbReference type="SAM" id="Phobius"/>
    </source>
</evidence>
<dbReference type="AlphaFoldDB" id="A0A561WTL2"/>
<keyword evidence="2" id="KW-1133">Transmembrane helix</keyword>
<keyword evidence="4" id="KW-1185">Reference proteome</keyword>
<keyword evidence="2" id="KW-0472">Membrane</keyword>
<feature type="region of interest" description="Disordered" evidence="1">
    <location>
        <begin position="260"/>
        <end position="292"/>
    </location>
</feature>
<keyword evidence="2" id="KW-0812">Transmembrane</keyword>
<protein>
    <submittedName>
        <fullName evidence="3">Uncharacterized protein</fullName>
    </submittedName>
</protein>
<sequence>MTRVPHQRRRLLHRLPAAVRSSLAAALGRRRPATGPPPNGEAGAQRHAEELLATGESPTRLLAQVVDMLETYIGHVGAQARRSESNRRQGATPSFYAHGVYLHLAVIMTVHLVTLRRIQRARLAGGRRMNWQQWLPSIFLAVIAAGGGIVGTVWVKRLNRSVDRALARKSTSESKKAEAETISLEVATARALIEEIEKMMARQRISYEAQIGELSTRHDRDLRDITERIRTLERREQQLRTALNDHLPWDLETAERIRTVHPDWPDPPPIDLAAPPAGDSTAPRQSAPPRST</sequence>
<feature type="compositionally biased region" description="Polar residues" evidence="1">
    <location>
        <begin position="282"/>
        <end position="292"/>
    </location>
</feature>
<comment type="caution">
    <text evidence="3">The sequence shown here is derived from an EMBL/GenBank/DDBJ whole genome shotgun (WGS) entry which is preliminary data.</text>
</comment>
<feature type="transmembrane region" description="Helical" evidence="2">
    <location>
        <begin position="134"/>
        <end position="155"/>
    </location>
</feature>
<dbReference type="RefSeq" id="WP_154936310.1">
    <property type="nucleotide sequence ID" value="NZ_VIXA01000001.1"/>
</dbReference>
<feature type="region of interest" description="Disordered" evidence="1">
    <location>
        <begin position="25"/>
        <end position="44"/>
    </location>
</feature>
<evidence type="ECO:0000313" key="3">
    <source>
        <dbReference type="EMBL" id="TWG27184.1"/>
    </source>
</evidence>
<dbReference type="OrthoDB" id="9997110at2"/>
<accession>A0A561WTL2</accession>
<gene>
    <name evidence="3" type="ORF">FHX75_11319</name>
</gene>
<dbReference type="EMBL" id="VIXA01000001">
    <property type="protein sequence ID" value="TWG27184.1"/>
    <property type="molecule type" value="Genomic_DNA"/>
</dbReference>